<comment type="pathway">
    <text evidence="1">Protein modification; protein lipoylation via exogenous pathway; protein N(6)-(lipoyl)lysine from lipoate: step 2/2.</text>
</comment>
<evidence type="ECO:0000256" key="7">
    <source>
        <dbReference type="ARBA" id="ARBA00048037"/>
    </source>
</evidence>
<dbReference type="RefSeq" id="WP_408126576.1">
    <property type="nucleotide sequence ID" value="NZ_JBFNFH010000008.1"/>
</dbReference>
<dbReference type="InterPro" id="IPR045864">
    <property type="entry name" value="aa-tRNA-synth_II/BPL/LPL"/>
</dbReference>
<dbReference type="CDD" id="cd16443">
    <property type="entry name" value="LplA"/>
    <property type="match status" value="1"/>
</dbReference>
<dbReference type="SUPFAM" id="SSF82649">
    <property type="entry name" value="SufE/NifU"/>
    <property type="match status" value="1"/>
</dbReference>
<sequence>MIYLEAKGNDPAYNTALELFAFNELAKKDNVFMLWINQPCIVVGKNQNTREEIDQHYCDEHDIKIVRRISGGGAVYHDYNNLNYTIISNEDNEADFNFKSLSQPVIDTLAEMGVKAEFTGRNDLQIGDQKFCGNAQYIKGKRIMHHGCIMFDVDLSVLTKALTVSKDKYESKGKKSVRARVTNIKPHLEDQTLTVKDFMNTLRNFMDKKYHMEEYILSEEDEKKVLAIKSEKNDSWDWVYGKNPEFTVQRKRKLPTGKVEANINVINNVIENVKFYGDFFGVKDVAELAQKLQGIKYDRESVEKVINSVNIKEYFMGVTNEEAIDVLVD</sequence>
<dbReference type="PANTHER" id="PTHR12561:SF3">
    <property type="entry name" value="LIPOYLTRANSFERASE 1, MITOCHONDRIAL"/>
    <property type="match status" value="1"/>
</dbReference>
<dbReference type="PROSITE" id="PS51733">
    <property type="entry name" value="BPL_LPL_CATALYTIC"/>
    <property type="match status" value="1"/>
</dbReference>
<feature type="domain" description="BPL/LPL catalytic" evidence="8">
    <location>
        <begin position="26"/>
        <end position="214"/>
    </location>
</feature>
<reference evidence="9 10" key="1">
    <citation type="journal article" date="2024" name="Front. Microbiol.">
        <title>Pangenomic and biochemical analyses of Helcococcus ovis reveal widespread tetracycline resistance and a novel bacterial species, Helcococcus bovis.</title>
        <authorList>
            <person name="Cunha F."/>
            <person name="Zhai Y."/>
            <person name="Casaro S."/>
            <person name="Jones K.L."/>
            <person name="Hernandez M."/>
            <person name="Bisinotto R.S."/>
            <person name="Kariyawasam S."/>
            <person name="Brown M.B."/>
            <person name="Phillips A."/>
            <person name="Jeong K.C."/>
            <person name="Galvao K.N."/>
        </authorList>
    </citation>
    <scope>NUCLEOTIDE SEQUENCE [LARGE SCALE GENOMIC DNA]</scope>
    <source>
        <strain evidence="9 10">KG197</strain>
    </source>
</reference>
<evidence type="ECO:0000259" key="8">
    <source>
        <dbReference type="PROSITE" id="PS51733"/>
    </source>
</evidence>
<comment type="caution">
    <text evidence="9">The sequence shown here is derived from an EMBL/GenBank/DDBJ whole genome shotgun (WGS) entry which is preliminary data.</text>
</comment>
<name>A0ABW9F6L2_9FIRM</name>
<evidence type="ECO:0000256" key="4">
    <source>
        <dbReference type="ARBA" id="ARBA00022598"/>
    </source>
</evidence>
<evidence type="ECO:0000256" key="1">
    <source>
        <dbReference type="ARBA" id="ARBA00005085"/>
    </source>
</evidence>
<dbReference type="NCBIfam" id="TIGR00545">
    <property type="entry name" value="lipoyltrans"/>
    <property type="match status" value="1"/>
</dbReference>
<dbReference type="InterPro" id="IPR004562">
    <property type="entry name" value="LipoylTrfase_LipoateP_Ligase"/>
</dbReference>
<keyword evidence="10" id="KW-1185">Reference proteome</keyword>
<keyword evidence="4 9" id="KW-0436">Ligase</keyword>
<evidence type="ECO:0000256" key="5">
    <source>
        <dbReference type="ARBA" id="ARBA00022741"/>
    </source>
</evidence>
<dbReference type="EC" id="6.3.1.20" evidence="3"/>
<keyword evidence="6" id="KW-0067">ATP-binding</keyword>
<keyword evidence="5" id="KW-0547">Nucleotide-binding</keyword>
<accession>A0ABW9F6L2</accession>
<evidence type="ECO:0000256" key="6">
    <source>
        <dbReference type="ARBA" id="ARBA00022840"/>
    </source>
</evidence>
<dbReference type="SUPFAM" id="SSF55681">
    <property type="entry name" value="Class II aaRS and biotin synthetases"/>
    <property type="match status" value="1"/>
</dbReference>
<dbReference type="Gene3D" id="3.30.390.50">
    <property type="entry name" value="CO dehydrogenase flavoprotein, C-terminal domain"/>
    <property type="match status" value="1"/>
</dbReference>
<comment type="pathway">
    <text evidence="2">Protein modification; protein lipoylation via exogenous pathway; protein N(6)-(lipoyl)lysine from lipoate: step 1/2.</text>
</comment>
<dbReference type="Proteomes" id="UP001629536">
    <property type="component" value="Unassembled WGS sequence"/>
</dbReference>
<dbReference type="PANTHER" id="PTHR12561">
    <property type="entry name" value="LIPOATE-PROTEIN LIGASE"/>
    <property type="match status" value="1"/>
</dbReference>
<gene>
    <name evidence="9" type="ORF">ABGF40_04500</name>
</gene>
<dbReference type="InterPro" id="IPR004143">
    <property type="entry name" value="BPL_LPL_catalytic"/>
</dbReference>
<dbReference type="Pfam" id="PF21948">
    <property type="entry name" value="LplA-B_cat"/>
    <property type="match status" value="1"/>
</dbReference>
<dbReference type="Pfam" id="PF10437">
    <property type="entry name" value="Lip_prot_lig_C"/>
    <property type="match status" value="1"/>
</dbReference>
<proteinExistence type="predicted"/>
<comment type="catalytic activity">
    <reaction evidence="7">
        <text>L-lysyl-[lipoyl-carrier protein] + (R)-lipoate + ATP = N(6)-[(R)-lipoyl]-L-lysyl-[lipoyl-carrier protein] + AMP + diphosphate + H(+)</text>
        <dbReference type="Rhea" id="RHEA:49288"/>
        <dbReference type="Rhea" id="RHEA-COMP:10500"/>
        <dbReference type="Rhea" id="RHEA-COMP:10502"/>
        <dbReference type="ChEBI" id="CHEBI:15378"/>
        <dbReference type="ChEBI" id="CHEBI:29969"/>
        <dbReference type="ChEBI" id="CHEBI:30616"/>
        <dbReference type="ChEBI" id="CHEBI:33019"/>
        <dbReference type="ChEBI" id="CHEBI:83088"/>
        <dbReference type="ChEBI" id="CHEBI:83099"/>
        <dbReference type="ChEBI" id="CHEBI:456215"/>
        <dbReference type="EC" id="6.3.1.20"/>
    </reaction>
</comment>
<evidence type="ECO:0000256" key="3">
    <source>
        <dbReference type="ARBA" id="ARBA00012367"/>
    </source>
</evidence>
<dbReference type="Gene3D" id="3.30.930.10">
    <property type="entry name" value="Bira Bifunctional Protein, Domain 2"/>
    <property type="match status" value="1"/>
</dbReference>
<dbReference type="GO" id="GO:0016979">
    <property type="term" value="F:lipoate-protein ligase activity"/>
    <property type="evidence" value="ECO:0007669"/>
    <property type="project" value="UniProtKB-EC"/>
</dbReference>
<dbReference type="EMBL" id="JBFNFH010000008">
    <property type="protein sequence ID" value="MFM1524927.1"/>
    <property type="molecule type" value="Genomic_DNA"/>
</dbReference>
<protein>
    <recommendedName>
        <fullName evidence="3">lipoate--protein ligase</fullName>
        <ecNumber evidence="3">6.3.1.20</ecNumber>
    </recommendedName>
</protein>
<evidence type="ECO:0000313" key="9">
    <source>
        <dbReference type="EMBL" id="MFM1524927.1"/>
    </source>
</evidence>
<evidence type="ECO:0000313" key="10">
    <source>
        <dbReference type="Proteomes" id="UP001629536"/>
    </source>
</evidence>
<organism evidence="9 10">
    <name type="scientific">Helcococcus bovis</name>
    <dbReference type="NCBI Taxonomy" id="3153252"/>
    <lineage>
        <taxon>Bacteria</taxon>
        <taxon>Bacillati</taxon>
        <taxon>Bacillota</taxon>
        <taxon>Tissierellia</taxon>
        <taxon>Tissierellales</taxon>
        <taxon>Peptoniphilaceae</taxon>
        <taxon>Helcococcus</taxon>
    </lineage>
</organism>
<evidence type="ECO:0000256" key="2">
    <source>
        <dbReference type="ARBA" id="ARBA00005124"/>
    </source>
</evidence>
<dbReference type="InterPro" id="IPR019491">
    <property type="entry name" value="Lipoate_protein_ligase_C"/>
</dbReference>